<protein>
    <submittedName>
        <fullName evidence="2">Uncharacterized protein</fullName>
    </submittedName>
</protein>
<evidence type="ECO:0000256" key="1">
    <source>
        <dbReference type="SAM" id="SignalP"/>
    </source>
</evidence>
<evidence type="ECO:0000313" key="3">
    <source>
        <dbReference type="Proteomes" id="UP001168620"/>
    </source>
</evidence>
<feature type="signal peptide" evidence="1">
    <location>
        <begin position="1"/>
        <end position="39"/>
    </location>
</feature>
<dbReference type="RefSeq" id="WP_300950909.1">
    <property type="nucleotide sequence ID" value="NZ_JAUHJQ010000001.1"/>
</dbReference>
<organism evidence="2 3">
    <name type="scientific">Nocardioides oceani</name>
    <dbReference type="NCBI Taxonomy" id="3058369"/>
    <lineage>
        <taxon>Bacteria</taxon>
        <taxon>Bacillati</taxon>
        <taxon>Actinomycetota</taxon>
        <taxon>Actinomycetes</taxon>
        <taxon>Propionibacteriales</taxon>
        <taxon>Nocardioidaceae</taxon>
        <taxon>Nocardioides</taxon>
    </lineage>
</organism>
<comment type="caution">
    <text evidence="2">The sequence shown here is derived from an EMBL/GenBank/DDBJ whole genome shotgun (WGS) entry which is preliminary data.</text>
</comment>
<gene>
    <name evidence="2" type="ORF">QWY28_03490</name>
</gene>
<proteinExistence type="predicted"/>
<name>A0ABT8FBE6_9ACTN</name>
<sequence>MRPTTRRGPSRAQVSSLLLAVKAAVLASVLALTVTTGMAASGSTTPDARPPAMAMDYSTQAVQRVMAEHNCSSTGFAPGTQPDSALVRTTGGRLRIVSFDRGWDVFTGRRPGLLVAVCLDPRATP</sequence>
<reference evidence="2" key="1">
    <citation type="submission" date="2023-06" db="EMBL/GenBank/DDBJ databases">
        <title>Draft genome sequence of Nocardioides sp. SOB77.</title>
        <authorList>
            <person name="Zhang G."/>
        </authorList>
    </citation>
    <scope>NUCLEOTIDE SEQUENCE</scope>
    <source>
        <strain evidence="2">SOB77</strain>
    </source>
</reference>
<dbReference type="Proteomes" id="UP001168620">
    <property type="component" value="Unassembled WGS sequence"/>
</dbReference>
<dbReference type="EMBL" id="JAUHJQ010000001">
    <property type="protein sequence ID" value="MDN4171998.1"/>
    <property type="molecule type" value="Genomic_DNA"/>
</dbReference>
<feature type="chain" id="PRO_5047413653" evidence="1">
    <location>
        <begin position="40"/>
        <end position="125"/>
    </location>
</feature>
<accession>A0ABT8FBE6</accession>
<keyword evidence="1" id="KW-0732">Signal</keyword>
<keyword evidence="3" id="KW-1185">Reference proteome</keyword>
<evidence type="ECO:0000313" key="2">
    <source>
        <dbReference type="EMBL" id="MDN4171998.1"/>
    </source>
</evidence>